<comment type="caution">
    <text evidence="9">The sequence shown here is derived from an EMBL/GenBank/DDBJ whole genome shotgun (WGS) entry which is preliminary data.</text>
</comment>
<sequence>MDGLNSYQKVVASLFEVINSRYAGESVFDISIISPAILVLFVGMMYLPPYTSFLPTRYRENDDEKKKKMTYWEYLIFSQLSYLITFIILVCITERHKLKQDPLNFNVLNITIEIISAYGNVGFSSGYSCKRRLKQDGLCNDTWYGLVGRWSNQGKLILILVMFFGRIKLFNINGGKAWKLS</sequence>
<dbReference type="Proteomes" id="UP001064489">
    <property type="component" value="Chromosome 6"/>
</dbReference>
<dbReference type="InterPro" id="IPR003445">
    <property type="entry name" value="Cat_transpt"/>
</dbReference>
<dbReference type="Pfam" id="PF02386">
    <property type="entry name" value="TrkH"/>
    <property type="match status" value="1"/>
</dbReference>
<evidence type="ECO:0000256" key="6">
    <source>
        <dbReference type="ARBA" id="ARBA00023065"/>
    </source>
</evidence>
<keyword evidence="10" id="KW-1185">Reference proteome</keyword>
<reference evidence="9" key="2">
    <citation type="submission" date="2023-02" db="EMBL/GenBank/DDBJ databases">
        <authorList>
            <person name="Swenson N.G."/>
            <person name="Wegrzyn J.L."/>
            <person name="Mcevoy S.L."/>
        </authorList>
    </citation>
    <scope>NUCLEOTIDE SEQUENCE</scope>
    <source>
        <strain evidence="9">91603</strain>
        <tissue evidence="9">Leaf</tissue>
    </source>
</reference>
<dbReference type="GO" id="GO:0005886">
    <property type="term" value="C:plasma membrane"/>
    <property type="evidence" value="ECO:0007669"/>
    <property type="project" value="TreeGrafter"/>
</dbReference>
<proteinExistence type="inferred from homology"/>
<evidence type="ECO:0000256" key="7">
    <source>
        <dbReference type="ARBA" id="ARBA00023136"/>
    </source>
</evidence>
<dbReference type="AlphaFoldDB" id="A0AAD5NYU9"/>
<protein>
    <submittedName>
        <fullName evidence="9">Uncharacterized protein</fullName>
    </submittedName>
</protein>
<comment type="subcellular location">
    <subcellularLocation>
        <location evidence="1">Membrane</location>
        <topology evidence="1">Multi-pass membrane protein</topology>
    </subcellularLocation>
</comment>
<gene>
    <name evidence="9" type="ORF">LWI28_000879</name>
</gene>
<evidence type="ECO:0000256" key="1">
    <source>
        <dbReference type="ARBA" id="ARBA00004141"/>
    </source>
</evidence>
<evidence type="ECO:0000256" key="8">
    <source>
        <dbReference type="SAM" id="Phobius"/>
    </source>
</evidence>
<dbReference type="InterPro" id="IPR051143">
    <property type="entry name" value="TrkH_K-transport"/>
</dbReference>
<reference evidence="9" key="1">
    <citation type="journal article" date="2022" name="Plant J.">
        <title>Strategies of tolerance reflected in two North American maple genomes.</title>
        <authorList>
            <person name="McEvoy S.L."/>
            <person name="Sezen U.U."/>
            <person name="Trouern-Trend A."/>
            <person name="McMahon S.M."/>
            <person name="Schaberg P.G."/>
            <person name="Yang J."/>
            <person name="Wegrzyn J.L."/>
            <person name="Swenson N.G."/>
        </authorList>
    </citation>
    <scope>NUCLEOTIDE SEQUENCE</scope>
    <source>
        <strain evidence="9">91603</strain>
    </source>
</reference>
<keyword evidence="7 8" id="KW-0472">Membrane</keyword>
<evidence type="ECO:0000313" key="9">
    <source>
        <dbReference type="EMBL" id="KAI9190922.1"/>
    </source>
</evidence>
<name>A0AAD5NYU9_ACENE</name>
<keyword evidence="5 8" id="KW-1133">Transmembrane helix</keyword>
<dbReference type="EMBL" id="JAJSOW010000004">
    <property type="protein sequence ID" value="KAI9190922.1"/>
    <property type="molecule type" value="Genomic_DNA"/>
</dbReference>
<keyword evidence="6" id="KW-0406">Ion transport</keyword>
<accession>A0AAD5NYU9</accession>
<keyword evidence="4 8" id="KW-0812">Transmembrane</keyword>
<evidence type="ECO:0000313" key="10">
    <source>
        <dbReference type="Proteomes" id="UP001064489"/>
    </source>
</evidence>
<feature type="transmembrane region" description="Helical" evidence="8">
    <location>
        <begin position="71"/>
        <end position="92"/>
    </location>
</feature>
<dbReference type="PANTHER" id="PTHR31064:SF30">
    <property type="entry name" value="HIGH-AFFINITY POTASSIUM TRANSPORT PROTEIN-RELATED"/>
    <property type="match status" value="1"/>
</dbReference>
<evidence type="ECO:0000256" key="4">
    <source>
        <dbReference type="ARBA" id="ARBA00022692"/>
    </source>
</evidence>
<evidence type="ECO:0000256" key="2">
    <source>
        <dbReference type="ARBA" id="ARBA00010864"/>
    </source>
</evidence>
<evidence type="ECO:0000256" key="3">
    <source>
        <dbReference type="ARBA" id="ARBA00022448"/>
    </source>
</evidence>
<feature type="transmembrane region" description="Helical" evidence="8">
    <location>
        <begin position="27"/>
        <end position="47"/>
    </location>
</feature>
<dbReference type="PANTHER" id="PTHR31064">
    <property type="entry name" value="POTASSIUM TRANSPORT PROTEIN DDB_G0292412-RELATED"/>
    <property type="match status" value="1"/>
</dbReference>
<comment type="similarity">
    <text evidence="2">Belongs to the TrkH potassium transport family. HKT (TC 2.A.38.3) subfamily.</text>
</comment>
<keyword evidence="3" id="KW-0813">Transport</keyword>
<dbReference type="GO" id="GO:0015081">
    <property type="term" value="F:sodium ion transmembrane transporter activity"/>
    <property type="evidence" value="ECO:0007669"/>
    <property type="project" value="TreeGrafter"/>
</dbReference>
<organism evidence="9 10">
    <name type="scientific">Acer negundo</name>
    <name type="common">Box elder</name>
    <dbReference type="NCBI Taxonomy" id="4023"/>
    <lineage>
        <taxon>Eukaryota</taxon>
        <taxon>Viridiplantae</taxon>
        <taxon>Streptophyta</taxon>
        <taxon>Embryophyta</taxon>
        <taxon>Tracheophyta</taxon>
        <taxon>Spermatophyta</taxon>
        <taxon>Magnoliopsida</taxon>
        <taxon>eudicotyledons</taxon>
        <taxon>Gunneridae</taxon>
        <taxon>Pentapetalae</taxon>
        <taxon>rosids</taxon>
        <taxon>malvids</taxon>
        <taxon>Sapindales</taxon>
        <taxon>Sapindaceae</taxon>
        <taxon>Hippocastanoideae</taxon>
        <taxon>Acereae</taxon>
        <taxon>Acer</taxon>
    </lineage>
</organism>
<evidence type="ECO:0000256" key="5">
    <source>
        <dbReference type="ARBA" id="ARBA00022989"/>
    </source>
</evidence>